<proteinExistence type="predicted"/>
<feature type="transmembrane region" description="Helical" evidence="1">
    <location>
        <begin position="6"/>
        <end position="23"/>
    </location>
</feature>
<evidence type="ECO:0000313" key="3">
    <source>
        <dbReference type="Proteomes" id="UP000251526"/>
    </source>
</evidence>
<dbReference type="Proteomes" id="UP000251526">
    <property type="component" value="Segment"/>
</dbReference>
<name>A0A2Z4Q2Q4_9CAUD</name>
<keyword evidence="1" id="KW-0812">Transmembrane</keyword>
<dbReference type="InterPro" id="IPR055723">
    <property type="entry name" value="DUF7299"/>
</dbReference>
<protein>
    <submittedName>
        <fullName evidence="2">Uncharacterized protein</fullName>
    </submittedName>
</protein>
<keyword evidence="1" id="KW-1133">Transmembrane helix</keyword>
<dbReference type="EMBL" id="MH491968">
    <property type="protein sequence ID" value="AWY04330.1"/>
    <property type="molecule type" value="Genomic_DNA"/>
</dbReference>
<accession>A0A2Z4Q2Q4</accession>
<sequence>MLMFFYGVGVTVAIGFLILWAIGKASKKMEVERKIASAFYDSKNDCWKVRGNYIAIAQIIENRIKHGKPGSIKYID</sequence>
<keyword evidence="3" id="KW-1185">Reference proteome</keyword>
<organism evidence="2 3">
    <name type="scientific">Escherichia phage LL5</name>
    <dbReference type="NCBI Taxonomy" id="2233992"/>
    <lineage>
        <taxon>Viruses</taxon>
        <taxon>Duplodnaviria</taxon>
        <taxon>Heunggongvirae</taxon>
        <taxon>Uroviricota</taxon>
        <taxon>Caudoviricetes</taxon>
        <taxon>Drexlerviridae</taxon>
        <taxon>Tempevirinae</taxon>
        <taxon>Tlsvirus</taxon>
        <taxon>Tlsvirus LL5</taxon>
    </lineage>
</organism>
<evidence type="ECO:0000256" key="1">
    <source>
        <dbReference type="SAM" id="Phobius"/>
    </source>
</evidence>
<dbReference type="Pfam" id="PF23973">
    <property type="entry name" value="DUF7299"/>
    <property type="match status" value="1"/>
</dbReference>
<evidence type="ECO:0000313" key="2">
    <source>
        <dbReference type="EMBL" id="AWY04330.1"/>
    </source>
</evidence>
<reference evidence="3" key="1">
    <citation type="submission" date="2018-06" db="EMBL/GenBank/DDBJ databases">
        <title>Complete genome of Escherichia coli bacteriophage LL5.</title>
        <authorList>
            <person name="Lessor L."/>
            <person name="Piya D.K."/>
            <person name="Gill J.J."/>
            <person name="Young R."/>
        </authorList>
    </citation>
    <scope>NUCLEOTIDE SEQUENCE [LARGE SCALE GENOMIC DNA]</scope>
    <source>
        <strain evidence="3">Escherichia coli str. MG1655</strain>
    </source>
</reference>
<gene>
    <name evidence="2" type="ORF">CPT_LL5_28</name>
</gene>
<keyword evidence="1" id="KW-0472">Membrane</keyword>